<dbReference type="GO" id="GO:0016787">
    <property type="term" value="F:hydrolase activity"/>
    <property type="evidence" value="ECO:0007669"/>
    <property type="project" value="UniProtKB-KW"/>
</dbReference>
<protein>
    <submittedName>
        <fullName evidence="3">Alpha/beta fold hydrolase</fullName>
    </submittedName>
</protein>
<name>A0A7K2IXW6_9ACTN</name>
<dbReference type="EMBL" id="WWHY01000001">
    <property type="protein sequence ID" value="MYR34812.1"/>
    <property type="molecule type" value="Genomic_DNA"/>
</dbReference>
<feature type="domain" description="Thioesterase" evidence="2">
    <location>
        <begin position="19"/>
        <end position="239"/>
    </location>
</feature>
<evidence type="ECO:0000313" key="3">
    <source>
        <dbReference type="EMBL" id="MYR34812.1"/>
    </source>
</evidence>
<reference evidence="3 4" key="1">
    <citation type="journal article" date="2019" name="Nat. Commun.">
        <title>The antimicrobial potential of Streptomyces from insect microbiomes.</title>
        <authorList>
            <person name="Chevrette M.G."/>
            <person name="Carlson C.M."/>
            <person name="Ortega H.E."/>
            <person name="Thomas C."/>
            <person name="Ananiev G.E."/>
            <person name="Barns K.J."/>
            <person name="Book A.J."/>
            <person name="Cagnazzo J."/>
            <person name="Carlos C."/>
            <person name="Flanigan W."/>
            <person name="Grubbs K.J."/>
            <person name="Horn H.A."/>
            <person name="Hoffmann F.M."/>
            <person name="Klassen J.L."/>
            <person name="Knack J.J."/>
            <person name="Lewin G.R."/>
            <person name="McDonald B.R."/>
            <person name="Muller L."/>
            <person name="Melo W.G.P."/>
            <person name="Pinto-Tomas A.A."/>
            <person name="Schmitz A."/>
            <person name="Wendt-Pienkowski E."/>
            <person name="Wildman S."/>
            <person name="Zhao M."/>
            <person name="Zhang F."/>
            <person name="Bugni T.S."/>
            <person name="Andes D.R."/>
            <person name="Pupo M.T."/>
            <person name="Currie C.R."/>
        </authorList>
    </citation>
    <scope>NUCLEOTIDE SEQUENCE [LARGE SCALE GENOMIC DNA]</scope>
    <source>
        <strain evidence="3 4">SID5840</strain>
    </source>
</reference>
<evidence type="ECO:0000259" key="2">
    <source>
        <dbReference type="Pfam" id="PF00975"/>
    </source>
</evidence>
<dbReference type="Gene3D" id="3.40.50.1820">
    <property type="entry name" value="alpha/beta hydrolase"/>
    <property type="match status" value="1"/>
</dbReference>
<dbReference type="AlphaFoldDB" id="A0A7K2IXW6"/>
<dbReference type="InterPro" id="IPR012223">
    <property type="entry name" value="TEII"/>
</dbReference>
<dbReference type="InterPro" id="IPR029058">
    <property type="entry name" value="AB_hydrolase_fold"/>
</dbReference>
<keyword evidence="3" id="KW-0378">Hydrolase</keyword>
<organism evidence="3 4">
    <name type="scientific">Nocardiopsis alba</name>
    <dbReference type="NCBI Taxonomy" id="53437"/>
    <lineage>
        <taxon>Bacteria</taxon>
        <taxon>Bacillati</taxon>
        <taxon>Actinomycetota</taxon>
        <taxon>Actinomycetes</taxon>
        <taxon>Streptosporangiales</taxon>
        <taxon>Nocardiopsidaceae</taxon>
        <taxon>Nocardiopsis</taxon>
    </lineage>
</organism>
<dbReference type="Proteomes" id="UP000467124">
    <property type="component" value="Unassembled WGS sequence"/>
</dbReference>
<accession>A0A7K2IXW6</accession>
<evidence type="ECO:0000256" key="1">
    <source>
        <dbReference type="ARBA" id="ARBA00007169"/>
    </source>
</evidence>
<dbReference type="PANTHER" id="PTHR11487">
    <property type="entry name" value="THIOESTERASE"/>
    <property type="match status" value="1"/>
</dbReference>
<dbReference type="InterPro" id="IPR001031">
    <property type="entry name" value="Thioesterase"/>
</dbReference>
<comment type="caution">
    <text evidence="3">The sequence shown here is derived from an EMBL/GenBank/DDBJ whole genome shotgun (WGS) entry which is preliminary data.</text>
</comment>
<dbReference type="SUPFAM" id="SSF53474">
    <property type="entry name" value="alpha/beta-Hydrolases"/>
    <property type="match status" value="1"/>
</dbReference>
<dbReference type="Pfam" id="PF00975">
    <property type="entry name" value="Thioesterase"/>
    <property type="match status" value="1"/>
</dbReference>
<comment type="similarity">
    <text evidence="1">Belongs to the thioesterase family.</text>
</comment>
<dbReference type="RefSeq" id="WP_161111709.1">
    <property type="nucleotide sequence ID" value="NZ_WWHY01000001.1"/>
</dbReference>
<dbReference type="GO" id="GO:0008610">
    <property type="term" value="P:lipid biosynthetic process"/>
    <property type="evidence" value="ECO:0007669"/>
    <property type="project" value="TreeGrafter"/>
</dbReference>
<sequence>MTAHPWLRRFRPRPAARFRLVCLPHAGGGANAYRSWVSALPHTVDLVCVQYPGREDRFGEEPVDDMATVVDAVSRELAPLLDRPYVVFGHSMGSAVAYELARALRDGGQPEPERLIASGRRAPADAPPGRVHLADDDALVEELLRLGGTDREVLAEPALREVVLSYVRNDYRLIERYRPFPGPPLTCPVSVFLGEDDPEVDARLARRWSDTTTAGVDVRVFPGDHFYLAPRRKQVVSALVNRIDPSLAHGSGAWPSTP</sequence>
<dbReference type="PANTHER" id="PTHR11487:SF0">
    <property type="entry name" value="S-ACYL FATTY ACID SYNTHASE THIOESTERASE, MEDIUM CHAIN"/>
    <property type="match status" value="1"/>
</dbReference>
<gene>
    <name evidence="3" type="ORF">GTW20_21780</name>
</gene>
<proteinExistence type="inferred from homology"/>
<evidence type="ECO:0000313" key="4">
    <source>
        <dbReference type="Proteomes" id="UP000467124"/>
    </source>
</evidence>